<dbReference type="InterPro" id="IPR029063">
    <property type="entry name" value="SAM-dependent_MTases_sf"/>
</dbReference>
<comment type="caution">
    <text evidence="2">The sequence shown here is derived from an EMBL/GenBank/DDBJ whole genome shotgun (WGS) entry which is preliminary data.</text>
</comment>
<sequence length="283" mass="33362">MMSFAKHVQQYNRLTVNFQKVIDTYYAYRGSLNFPKNGPFAVMDIGCASGRALTEVLHPFLPENYTELVGIDIDHSMIEYCRTLKVDPRISFEQMDIATEKLPEKFKNHFSLLFSSFCLMYVKDFRKALQNSHELLKMNGELLFSFLYKRNPVYEVYKELYRNDIWKPYTKEFKDFVPYYSSEDRETVLKNDFAEVCFELVRHEFHSDHHIRNSRRNLLDLFIAMNAISRSIPEEKKQHFLKDFESVLCDKGFLGPTNIEGIDGEVEINYPIVVIHAKKSEIV</sequence>
<dbReference type="PANTHER" id="PTHR43861:SF1">
    <property type="entry name" value="TRANS-ACONITATE 2-METHYLTRANSFERASE"/>
    <property type="match status" value="1"/>
</dbReference>
<protein>
    <recommendedName>
        <fullName evidence="1">Methyltransferase domain-containing protein</fullName>
    </recommendedName>
</protein>
<keyword evidence="3" id="KW-1185">Reference proteome</keyword>
<proteinExistence type="predicted"/>
<organism evidence="2 3">
    <name type="scientific">Cryptolaemus montrouzieri</name>
    <dbReference type="NCBI Taxonomy" id="559131"/>
    <lineage>
        <taxon>Eukaryota</taxon>
        <taxon>Metazoa</taxon>
        <taxon>Ecdysozoa</taxon>
        <taxon>Arthropoda</taxon>
        <taxon>Hexapoda</taxon>
        <taxon>Insecta</taxon>
        <taxon>Pterygota</taxon>
        <taxon>Neoptera</taxon>
        <taxon>Endopterygota</taxon>
        <taxon>Coleoptera</taxon>
        <taxon>Polyphaga</taxon>
        <taxon>Cucujiformia</taxon>
        <taxon>Coccinelloidea</taxon>
        <taxon>Coccinellidae</taxon>
        <taxon>Scymninae</taxon>
        <taxon>Scymnini</taxon>
        <taxon>Cryptolaemus</taxon>
    </lineage>
</organism>
<reference evidence="2 3" key="1">
    <citation type="journal article" date="2021" name="BMC Biol.">
        <title>Horizontally acquired antibacterial genes associated with adaptive radiation of ladybird beetles.</title>
        <authorList>
            <person name="Li H.S."/>
            <person name="Tang X.F."/>
            <person name="Huang Y.H."/>
            <person name="Xu Z.Y."/>
            <person name="Chen M.L."/>
            <person name="Du X.Y."/>
            <person name="Qiu B.Y."/>
            <person name="Chen P.T."/>
            <person name="Zhang W."/>
            <person name="Slipinski A."/>
            <person name="Escalona H.E."/>
            <person name="Waterhouse R.M."/>
            <person name="Zwick A."/>
            <person name="Pang H."/>
        </authorList>
    </citation>
    <scope>NUCLEOTIDE SEQUENCE [LARGE SCALE GENOMIC DNA]</scope>
    <source>
        <strain evidence="2">SYSU2018</strain>
    </source>
</reference>
<feature type="domain" description="Methyltransferase" evidence="1">
    <location>
        <begin position="41"/>
        <end position="146"/>
    </location>
</feature>
<name>A0ABD2NRW1_9CUCU</name>
<dbReference type="PANTHER" id="PTHR43861">
    <property type="entry name" value="TRANS-ACONITATE 2-METHYLTRANSFERASE-RELATED"/>
    <property type="match status" value="1"/>
</dbReference>
<accession>A0ABD2NRW1</accession>
<gene>
    <name evidence="2" type="ORF">HHI36_004566</name>
</gene>
<evidence type="ECO:0000313" key="2">
    <source>
        <dbReference type="EMBL" id="KAL3281354.1"/>
    </source>
</evidence>
<dbReference type="AlphaFoldDB" id="A0ABD2NRW1"/>
<dbReference type="SUPFAM" id="SSF53335">
    <property type="entry name" value="S-adenosyl-L-methionine-dependent methyltransferases"/>
    <property type="match status" value="1"/>
</dbReference>
<dbReference type="EMBL" id="JABFTP020000144">
    <property type="protein sequence ID" value="KAL3281354.1"/>
    <property type="molecule type" value="Genomic_DNA"/>
</dbReference>
<dbReference type="CDD" id="cd02440">
    <property type="entry name" value="AdoMet_MTases"/>
    <property type="match status" value="1"/>
</dbReference>
<feature type="non-terminal residue" evidence="2">
    <location>
        <position position="283"/>
    </location>
</feature>
<evidence type="ECO:0000313" key="3">
    <source>
        <dbReference type="Proteomes" id="UP001516400"/>
    </source>
</evidence>
<evidence type="ECO:0000259" key="1">
    <source>
        <dbReference type="Pfam" id="PF13847"/>
    </source>
</evidence>
<dbReference type="Gene3D" id="3.40.50.150">
    <property type="entry name" value="Vaccinia Virus protein VP39"/>
    <property type="match status" value="1"/>
</dbReference>
<dbReference type="Proteomes" id="UP001516400">
    <property type="component" value="Unassembled WGS sequence"/>
</dbReference>
<dbReference type="InterPro" id="IPR025714">
    <property type="entry name" value="Methyltranfer_dom"/>
</dbReference>
<dbReference type="Pfam" id="PF13847">
    <property type="entry name" value="Methyltransf_31"/>
    <property type="match status" value="1"/>
</dbReference>